<dbReference type="Proteomes" id="UP000003959">
    <property type="component" value="Unassembled WGS sequence"/>
</dbReference>
<comment type="similarity">
    <text evidence="1">Belongs to the nitroreductase family.</text>
</comment>
<keyword evidence="5" id="KW-1185">Reference proteome</keyword>
<dbReference type="Gene3D" id="3.40.109.10">
    <property type="entry name" value="NADH Oxidase"/>
    <property type="match status" value="1"/>
</dbReference>
<dbReference type="GO" id="GO:0016491">
    <property type="term" value="F:oxidoreductase activity"/>
    <property type="evidence" value="ECO:0007669"/>
    <property type="project" value="UniProtKB-KW"/>
</dbReference>
<evidence type="ECO:0000313" key="4">
    <source>
        <dbReference type="EMBL" id="EGJ28788.1"/>
    </source>
</evidence>
<sequence>MGLKEAIEERRAARSFRLDPIPTEILTEIFSLGVRSPSGFNLQPWRFIVVQEEANKEKLRACAFDQRQVTEAPVVLICCGDSRVNQTDYIESVIQIGKNAGGVNDAYADIMRSSIPQLFEYHPSFQSTEAWTNRHTMLAVAHLMIVAKSFGIDTCPMEGFVSAQVKEAFNIPAEVDVCCLLPMGYAAEPCLDAVAHGGNHGSRSWGGPPRPRCLPKTALHRFKLYGGRFDIEQVYYGESFGESFQV</sequence>
<organism evidence="4 5">
    <name type="scientific">Moorena producens 3L</name>
    <dbReference type="NCBI Taxonomy" id="489825"/>
    <lineage>
        <taxon>Bacteria</taxon>
        <taxon>Bacillati</taxon>
        <taxon>Cyanobacteriota</taxon>
        <taxon>Cyanophyceae</taxon>
        <taxon>Coleofasciculales</taxon>
        <taxon>Coleofasciculaceae</taxon>
        <taxon>Moorena</taxon>
    </lineage>
</organism>
<name>F4Y2E4_9CYAN</name>
<evidence type="ECO:0000259" key="3">
    <source>
        <dbReference type="Pfam" id="PF00881"/>
    </source>
</evidence>
<dbReference type="Pfam" id="PF00881">
    <property type="entry name" value="Nitroreductase"/>
    <property type="match status" value="1"/>
</dbReference>
<dbReference type="SUPFAM" id="SSF55469">
    <property type="entry name" value="FMN-dependent nitroreductase-like"/>
    <property type="match status" value="1"/>
</dbReference>
<proteinExistence type="inferred from homology"/>
<dbReference type="eggNOG" id="COG0778">
    <property type="taxonomic scope" value="Bacteria"/>
</dbReference>
<reference evidence="5" key="1">
    <citation type="journal article" date="2011" name="Proc. Natl. Acad. Sci. U.S.A.">
        <title>Genomic insights into the physiology and ecology of the marine filamentous cyanobacterium Lyngbya majuscula.</title>
        <authorList>
            <person name="Jones A.C."/>
            <person name="Monroe E.A."/>
            <person name="Podell S."/>
            <person name="Hess W.R."/>
            <person name="Klages S."/>
            <person name="Esquenazi E."/>
            <person name="Niessen S."/>
            <person name="Hoover H."/>
            <person name="Rothmann M."/>
            <person name="Lasken R.S."/>
            <person name="Yates J.R.III."/>
            <person name="Reinhardt R."/>
            <person name="Kube M."/>
            <person name="Burkart M.D."/>
            <person name="Allen E.E."/>
            <person name="Dorrestein P.C."/>
            <person name="Gerwick W.H."/>
            <person name="Gerwick L."/>
        </authorList>
    </citation>
    <scope>NUCLEOTIDE SEQUENCE [LARGE SCALE GENOMIC DNA]</scope>
    <source>
        <strain evidence="5">3L</strain>
    </source>
</reference>
<dbReference type="AlphaFoldDB" id="F4Y2E4"/>
<dbReference type="PANTHER" id="PTHR43673">
    <property type="entry name" value="NAD(P)H NITROREDUCTASE YDGI-RELATED"/>
    <property type="match status" value="1"/>
</dbReference>
<dbReference type="HOGENOM" id="CLU_070764_4_2_3"/>
<evidence type="ECO:0000256" key="2">
    <source>
        <dbReference type="ARBA" id="ARBA00023002"/>
    </source>
</evidence>
<dbReference type="InterPro" id="IPR029479">
    <property type="entry name" value="Nitroreductase"/>
</dbReference>
<evidence type="ECO:0000313" key="5">
    <source>
        <dbReference type="Proteomes" id="UP000003959"/>
    </source>
</evidence>
<protein>
    <submittedName>
        <fullName evidence="4">Nitroreductase</fullName>
    </submittedName>
</protein>
<gene>
    <name evidence="4" type="ORF">LYNGBM3L_68820</name>
</gene>
<dbReference type="PANTHER" id="PTHR43673:SF10">
    <property type="entry name" value="NADH DEHYDROGENASE_NAD(P)H NITROREDUCTASE XCC3605-RELATED"/>
    <property type="match status" value="1"/>
</dbReference>
<accession>F4Y2E4</accession>
<dbReference type="InterPro" id="IPR000415">
    <property type="entry name" value="Nitroreductase-like"/>
</dbReference>
<keyword evidence="2" id="KW-0560">Oxidoreductase</keyword>
<dbReference type="EMBL" id="GL890971">
    <property type="protein sequence ID" value="EGJ28788.1"/>
    <property type="molecule type" value="Genomic_DNA"/>
</dbReference>
<feature type="domain" description="Nitroreductase" evidence="3">
    <location>
        <begin position="7"/>
        <end position="185"/>
    </location>
</feature>
<evidence type="ECO:0000256" key="1">
    <source>
        <dbReference type="ARBA" id="ARBA00007118"/>
    </source>
</evidence>